<evidence type="ECO:0000313" key="2">
    <source>
        <dbReference type="Proteomes" id="UP000747542"/>
    </source>
</evidence>
<protein>
    <submittedName>
        <fullName evidence="1">Uncharacterized protein</fullName>
    </submittedName>
</protein>
<accession>A0A8J5NBA9</accession>
<evidence type="ECO:0000313" key="1">
    <source>
        <dbReference type="EMBL" id="KAG7176472.1"/>
    </source>
</evidence>
<feature type="non-terminal residue" evidence="1">
    <location>
        <position position="1"/>
    </location>
</feature>
<dbReference type="AlphaFoldDB" id="A0A8J5NBA9"/>
<keyword evidence="2" id="KW-1185">Reference proteome</keyword>
<reference evidence="1" key="1">
    <citation type="journal article" date="2021" name="Sci. Adv.">
        <title>The American lobster genome reveals insights on longevity, neural, and immune adaptations.</title>
        <authorList>
            <person name="Polinski J.M."/>
            <person name="Zimin A.V."/>
            <person name="Clark K.F."/>
            <person name="Kohn A.B."/>
            <person name="Sadowski N."/>
            <person name="Timp W."/>
            <person name="Ptitsyn A."/>
            <person name="Khanna P."/>
            <person name="Romanova D.Y."/>
            <person name="Williams P."/>
            <person name="Greenwood S.J."/>
            <person name="Moroz L.L."/>
            <person name="Walt D.R."/>
            <person name="Bodnar A.G."/>
        </authorList>
    </citation>
    <scope>NUCLEOTIDE SEQUENCE</scope>
    <source>
        <strain evidence="1">GMGI-L3</strain>
    </source>
</reference>
<sequence length="77" mass="8201">MCMGSARIRRGAPGVPPDYVATQLRMKKMGRALSHDDEEEDAQVSAVSVDTLAITSKPAALSGGLDEKCTNKYTSLC</sequence>
<dbReference type="Proteomes" id="UP000747542">
    <property type="component" value="Unassembled WGS sequence"/>
</dbReference>
<name>A0A8J5NBA9_HOMAM</name>
<organism evidence="1 2">
    <name type="scientific">Homarus americanus</name>
    <name type="common">American lobster</name>
    <dbReference type="NCBI Taxonomy" id="6706"/>
    <lineage>
        <taxon>Eukaryota</taxon>
        <taxon>Metazoa</taxon>
        <taxon>Ecdysozoa</taxon>
        <taxon>Arthropoda</taxon>
        <taxon>Crustacea</taxon>
        <taxon>Multicrustacea</taxon>
        <taxon>Malacostraca</taxon>
        <taxon>Eumalacostraca</taxon>
        <taxon>Eucarida</taxon>
        <taxon>Decapoda</taxon>
        <taxon>Pleocyemata</taxon>
        <taxon>Astacidea</taxon>
        <taxon>Nephropoidea</taxon>
        <taxon>Nephropidae</taxon>
        <taxon>Homarus</taxon>
    </lineage>
</organism>
<comment type="caution">
    <text evidence="1">The sequence shown here is derived from an EMBL/GenBank/DDBJ whole genome shotgun (WGS) entry which is preliminary data.</text>
</comment>
<proteinExistence type="predicted"/>
<dbReference type="EMBL" id="JAHLQT010003359">
    <property type="protein sequence ID" value="KAG7176472.1"/>
    <property type="molecule type" value="Genomic_DNA"/>
</dbReference>
<gene>
    <name evidence="1" type="ORF">Hamer_G022882</name>
</gene>